<accession>A0A919TD32</accession>
<dbReference type="EMBL" id="BOQN01000058">
    <property type="protein sequence ID" value="GIM92611.1"/>
    <property type="molecule type" value="Genomic_DNA"/>
</dbReference>
<dbReference type="GO" id="GO:0042602">
    <property type="term" value="F:riboflavin reductase (NADPH) activity"/>
    <property type="evidence" value="ECO:0007669"/>
    <property type="project" value="TreeGrafter"/>
</dbReference>
<protein>
    <recommendedName>
        <fullName evidence="1">NAD(P)-binding domain-containing protein</fullName>
    </recommendedName>
</protein>
<dbReference type="AlphaFoldDB" id="A0A919TD32"/>
<dbReference type="SUPFAM" id="SSF51735">
    <property type="entry name" value="NAD(P)-binding Rossmann-fold domains"/>
    <property type="match status" value="1"/>
</dbReference>
<dbReference type="GO" id="GO:0004074">
    <property type="term" value="F:biliverdin reductase [NAD(P)H] activity"/>
    <property type="evidence" value="ECO:0007669"/>
    <property type="project" value="TreeGrafter"/>
</dbReference>
<feature type="domain" description="NAD(P)-binding" evidence="1">
    <location>
        <begin position="9"/>
        <end position="198"/>
    </location>
</feature>
<name>A0A919TD32_9ACTN</name>
<dbReference type="Gene3D" id="3.40.50.720">
    <property type="entry name" value="NAD(P)-binding Rossmann-like Domain"/>
    <property type="match status" value="1"/>
</dbReference>
<organism evidence="2 3">
    <name type="scientific">Paractinoplanes toevensis</name>
    <dbReference type="NCBI Taxonomy" id="571911"/>
    <lineage>
        <taxon>Bacteria</taxon>
        <taxon>Bacillati</taxon>
        <taxon>Actinomycetota</taxon>
        <taxon>Actinomycetes</taxon>
        <taxon>Micromonosporales</taxon>
        <taxon>Micromonosporaceae</taxon>
        <taxon>Paractinoplanes</taxon>
    </lineage>
</organism>
<reference evidence="2 3" key="1">
    <citation type="submission" date="2021-03" db="EMBL/GenBank/DDBJ databases">
        <title>Whole genome shotgun sequence of Actinoplanes toevensis NBRC 105298.</title>
        <authorList>
            <person name="Komaki H."/>
            <person name="Tamura T."/>
        </authorList>
    </citation>
    <scope>NUCLEOTIDE SEQUENCE [LARGE SCALE GENOMIC DNA]</scope>
    <source>
        <strain evidence="2 3">NBRC 105298</strain>
    </source>
</reference>
<keyword evidence="3" id="KW-1185">Reference proteome</keyword>
<dbReference type="InterPro" id="IPR051606">
    <property type="entry name" value="Polyketide_Oxido-like"/>
</dbReference>
<evidence type="ECO:0000313" key="2">
    <source>
        <dbReference type="EMBL" id="GIM92611.1"/>
    </source>
</evidence>
<dbReference type="PANTHER" id="PTHR43355:SF2">
    <property type="entry name" value="FLAVIN REDUCTASE (NADPH)"/>
    <property type="match status" value="1"/>
</dbReference>
<dbReference type="InterPro" id="IPR036291">
    <property type="entry name" value="NAD(P)-bd_dom_sf"/>
</dbReference>
<proteinExistence type="predicted"/>
<sequence length="211" mass="22722">MSGTIAVFGPTGATGRLLIEQAVGRGLDVVAVARRPQALAGETRIRVVGAELTDAPALADALRGCTAVISALGVSSLGQARRGTDVYSAGTRAIIEAMRSAAVERLVVLSSSGVRPQDGDSRLYRHILKPFFLEPVYRDIRLMEGALAGSDRRWTVVRAPYLHGDSRDVRYRVSLDGRVPGDAVLSRWKLAYALLDVATGAEYERRVISVY</sequence>
<dbReference type="PANTHER" id="PTHR43355">
    <property type="entry name" value="FLAVIN REDUCTASE (NADPH)"/>
    <property type="match status" value="1"/>
</dbReference>
<comment type="caution">
    <text evidence="2">The sequence shown here is derived from an EMBL/GenBank/DDBJ whole genome shotgun (WGS) entry which is preliminary data.</text>
</comment>
<evidence type="ECO:0000313" key="3">
    <source>
        <dbReference type="Proteomes" id="UP000677082"/>
    </source>
</evidence>
<dbReference type="Pfam" id="PF13460">
    <property type="entry name" value="NAD_binding_10"/>
    <property type="match status" value="1"/>
</dbReference>
<gene>
    <name evidence="2" type="ORF">Ato02nite_044040</name>
</gene>
<dbReference type="Proteomes" id="UP000677082">
    <property type="component" value="Unassembled WGS sequence"/>
</dbReference>
<dbReference type="InterPro" id="IPR016040">
    <property type="entry name" value="NAD(P)-bd_dom"/>
</dbReference>
<dbReference type="RefSeq" id="WP_213008467.1">
    <property type="nucleotide sequence ID" value="NZ_BOQN01000058.1"/>
</dbReference>
<evidence type="ECO:0000259" key="1">
    <source>
        <dbReference type="Pfam" id="PF13460"/>
    </source>
</evidence>